<keyword evidence="2" id="KW-0560">Oxidoreductase</keyword>
<dbReference type="PRINTS" id="PR00081">
    <property type="entry name" value="GDHRDH"/>
</dbReference>
<evidence type="ECO:0000256" key="2">
    <source>
        <dbReference type="ARBA" id="ARBA00023002"/>
    </source>
</evidence>
<dbReference type="NCBIfam" id="NF004843">
    <property type="entry name" value="PRK06194.1"/>
    <property type="match status" value="1"/>
</dbReference>
<dbReference type="PANTHER" id="PTHR24322:SF736">
    <property type="entry name" value="RETINOL DEHYDROGENASE 10"/>
    <property type="match status" value="1"/>
</dbReference>
<reference evidence="4 5" key="1">
    <citation type="submission" date="2020-08" db="EMBL/GenBank/DDBJ databases">
        <title>Genomic Encyclopedia of Type Strains, Phase IV (KMG-IV): sequencing the most valuable type-strain genomes for metagenomic binning, comparative biology and taxonomic classification.</title>
        <authorList>
            <person name="Goeker M."/>
        </authorList>
    </citation>
    <scope>NUCLEOTIDE SEQUENCE [LARGE SCALE GENOMIC DNA]</scope>
    <source>
        <strain evidence="4 5">DSM 23240</strain>
    </source>
</reference>
<dbReference type="PANTHER" id="PTHR24322">
    <property type="entry name" value="PKSB"/>
    <property type="match status" value="1"/>
</dbReference>
<dbReference type="GO" id="GO:0016616">
    <property type="term" value="F:oxidoreductase activity, acting on the CH-OH group of donors, NAD or NADP as acceptor"/>
    <property type="evidence" value="ECO:0007669"/>
    <property type="project" value="TreeGrafter"/>
</dbReference>
<dbReference type="Pfam" id="PF00106">
    <property type="entry name" value="adh_short"/>
    <property type="match status" value="1"/>
</dbReference>
<evidence type="ECO:0000313" key="4">
    <source>
        <dbReference type="EMBL" id="MBB5202112.1"/>
    </source>
</evidence>
<evidence type="ECO:0000256" key="3">
    <source>
        <dbReference type="RuleBase" id="RU000363"/>
    </source>
</evidence>
<dbReference type="AlphaFoldDB" id="A0A840RY14"/>
<dbReference type="PRINTS" id="PR00080">
    <property type="entry name" value="SDRFAMILY"/>
</dbReference>
<dbReference type="Proteomes" id="UP000571084">
    <property type="component" value="Unassembled WGS sequence"/>
</dbReference>
<evidence type="ECO:0000256" key="1">
    <source>
        <dbReference type="ARBA" id="ARBA00006484"/>
    </source>
</evidence>
<dbReference type="CDD" id="cd05233">
    <property type="entry name" value="SDR_c"/>
    <property type="match status" value="1"/>
</dbReference>
<evidence type="ECO:0000313" key="5">
    <source>
        <dbReference type="Proteomes" id="UP000571084"/>
    </source>
</evidence>
<dbReference type="SUPFAM" id="SSF51735">
    <property type="entry name" value="NAD(P)-binding Rossmann-fold domains"/>
    <property type="match status" value="1"/>
</dbReference>
<proteinExistence type="inferred from homology"/>
<organism evidence="4 5">
    <name type="scientific">Glaciimonas immobilis</name>
    <dbReference type="NCBI Taxonomy" id="728004"/>
    <lineage>
        <taxon>Bacteria</taxon>
        <taxon>Pseudomonadati</taxon>
        <taxon>Pseudomonadota</taxon>
        <taxon>Betaproteobacteria</taxon>
        <taxon>Burkholderiales</taxon>
        <taxon>Oxalobacteraceae</taxon>
        <taxon>Glaciimonas</taxon>
    </lineage>
</organism>
<sequence length="292" mass="31380">MKIFRDKVAVITGAAEGIGRAIAMRAAAEGMKLVLVDIDAIKLEAAVAEFKVQNIEVIGVCADVSKAEQVDALAAQVFEQCRNVHLLVNNAGVSIIKPVWETTPEDWAWVMGVNLYGVTNSLRAFIPTMLKNDEEGYIINTASTAGLTSQSCVAAYNASKHAVITVSEGLHHDLTLRDAKIKVSVLCPLWVKTRIDQAERNRPPGDAPRTAASDAIVAKAEECISKAVENGVLAAEVADALFDAIAIEQFYILTDPAVMPAIRMRMKDILCQRQPTSFGFNAEMATGGVAQV</sequence>
<dbReference type="PROSITE" id="PS00061">
    <property type="entry name" value="ADH_SHORT"/>
    <property type="match status" value="1"/>
</dbReference>
<comment type="caution">
    <text evidence="4">The sequence shown here is derived from an EMBL/GenBank/DDBJ whole genome shotgun (WGS) entry which is preliminary data.</text>
</comment>
<dbReference type="InterPro" id="IPR036291">
    <property type="entry name" value="NAD(P)-bd_dom_sf"/>
</dbReference>
<keyword evidence="5" id="KW-1185">Reference proteome</keyword>
<name>A0A840RY14_9BURK</name>
<comment type="similarity">
    <text evidence="1 3">Belongs to the short-chain dehydrogenases/reductases (SDR) family.</text>
</comment>
<dbReference type="EMBL" id="JACHHQ010000010">
    <property type="protein sequence ID" value="MBB5202112.1"/>
    <property type="molecule type" value="Genomic_DNA"/>
</dbReference>
<accession>A0A840RY14</accession>
<dbReference type="RefSeq" id="WP_168054256.1">
    <property type="nucleotide sequence ID" value="NZ_JAAOZT010000004.1"/>
</dbReference>
<gene>
    <name evidence="4" type="ORF">HNR39_003975</name>
</gene>
<dbReference type="InterPro" id="IPR002347">
    <property type="entry name" value="SDR_fam"/>
</dbReference>
<dbReference type="InterPro" id="IPR020904">
    <property type="entry name" value="Sc_DH/Rdtase_CS"/>
</dbReference>
<protein>
    <submittedName>
        <fullName evidence="4">NAD(P)-dependent dehydrogenase (Short-subunit alcohol dehydrogenase family)</fullName>
    </submittedName>
</protein>
<dbReference type="Gene3D" id="3.40.50.720">
    <property type="entry name" value="NAD(P)-binding Rossmann-like Domain"/>
    <property type="match status" value="1"/>
</dbReference>